<dbReference type="AlphaFoldDB" id="A0A437SXX1"/>
<sequence length="162" mass="18084">MTQIYENGKQILNDVSQKDFDKKVNVDTPLYKHLGSQNPADYKDLVKQLGVNDSDGHLMVIRDEFPSNVNGAFADNYSDAIAFGGKDTIKIFSINSFAHKAKITSLNGINNTALGGWEDYIAWKSDIQRLEQEISDLKKQIGGVLSSLLTHWYRGKAVLYNG</sequence>
<evidence type="ECO:0000313" key="3">
    <source>
        <dbReference type="Proteomes" id="UP000288291"/>
    </source>
</evidence>
<gene>
    <name evidence="2" type="ORF">EJK17_00405</name>
</gene>
<name>A0A437SXX1_9LACO</name>
<dbReference type="Proteomes" id="UP000288291">
    <property type="component" value="Unassembled WGS sequence"/>
</dbReference>
<keyword evidence="3" id="KW-1185">Reference proteome</keyword>
<reference evidence="2 3" key="1">
    <citation type="submission" date="2018-12" db="EMBL/GenBank/DDBJ databases">
        <authorList>
            <person name="Meng J."/>
        </authorList>
    </citation>
    <scope>NUCLEOTIDE SEQUENCE [LARGE SCALE GENOMIC DNA]</scope>
    <source>
        <strain evidence="2 3">HT111-2</strain>
    </source>
</reference>
<feature type="coiled-coil region" evidence="1">
    <location>
        <begin position="120"/>
        <end position="147"/>
    </location>
</feature>
<dbReference type="EMBL" id="RXIA01000001">
    <property type="protein sequence ID" value="RVU71773.1"/>
    <property type="molecule type" value="Genomic_DNA"/>
</dbReference>
<protein>
    <submittedName>
        <fullName evidence="2">Uncharacterized protein</fullName>
    </submittedName>
</protein>
<dbReference type="RefSeq" id="WP_127796096.1">
    <property type="nucleotide sequence ID" value="NZ_ML136871.1"/>
</dbReference>
<keyword evidence="1" id="KW-0175">Coiled coil</keyword>
<evidence type="ECO:0000256" key="1">
    <source>
        <dbReference type="SAM" id="Coils"/>
    </source>
</evidence>
<accession>A0A437SXX1</accession>
<proteinExistence type="predicted"/>
<evidence type="ECO:0000313" key="2">
    <source>
        <dbReference type="EMBL" id="RVU71773.1"/>
    </source>
</evidence>
<organism evidence="2 3">
    <name type="scientific">Lactobacillus xujianguonis</name>
    <dbReference type="NCBI Taxonomy" id="2495899"/>
    <lineage>
        <taxon>Bacteria</taxon>
        <taxon>Bacillati</taxon>
        <taxon>Bacillota</taxon>
        <taxon>Bacilli</taxon>
        <taxon>Lactobacillales</taxon>
        <taxon>Lactobacillaceae</taxon>
        <taxon>Lactobacillus</taxon>
    </lineage>
</organism>
<comment type="caution">
    <text evidence="2">The sequence shown here is derived from an EMBL/GenBank/DDBJ whole genome shotgun (WGS) entry which is preliminary data.</text>
</comment>